<dbReference type="EMBL" id="SMKZ01000005">
    <property type="protein sequence ID" value="TDE13447.1"/>
    <property type="molecule type" value="Genomic_DNA"/>
</dbReference>
<dbReference type="Proteomes" id="UP000294739">
    <property type="component" value="Unassembled WGS sequence"/>
</dbReference>
<proteinExistence type="predicted"/>
<organism evidence="1 2">
    <name type="scientific">Jiangella asiatica</name>
    <dbReference type="NCBI Taxonomy" id="2530372"/>
    <lineage>
        <taxon>Bacteria</taxon>
        <taxon>Bacillati</taxon>
        <taxon>Actinomycetota</taxon>
        <taxon>Actinomycetes</taxon>
        <taxon>Jiangellales</taxon>
        <taxon>Jiangellaceae</taxon>
        <taxon>Jiangella</taxon>
    </lineage>
</organism>
<sequence>MTQSLKAPVKARIRRVDDTLRRLVERRGRCEDPTEILRATESIDRWLDERLVLMRNRDDRQLATSGRASG</sequence>
<protein>
    <submittedName>
        <fullName evidence="1">Uncharacterized protein</fullName>
    </submittedName>
</protein>
<evidence type="ECO:0000313" key="1">
    <source>
        <dbReference type="EMBL" id="TDE13447.1"/>
    </source>
</evidence>
<reference evidence="1 2" key="1">
    <citation type="submission" date="2019-03" db="EMBL/GenBank/DDBJ databases">
        <title>Draft genome sequences of novel Actinobacteria.</title>
        <authorList>
            <person name="Sahin N."/>
            <person name="Ay H."/>
            <person name="Saygin H."/>
        </authorList>
    </citation>
    <scope>NUCLEOTIDE SEQUENCE [LARGE SCALE GENOMIC DNA]</scope>
    <source>
        <strain evidence="1 2">5K138</strain>
    </source>
</reference>
<dbReference type="AlphaFoldDB" id="A0A4R5DJD6"/>
<gene>
    <name evidence="1" type="ORF">E1269_05270</name>
</gene>
<keyword evidence="2" id="KW-1185">Reference proteome</keyword>
<dbReference type="InParanoid" id="A0A4R5DJD6"/>
<evidence type="ECO:0000313" key="2">
    <source>
        <dbReference type="Proteomes" id="UP000294739"/>
    </source>
</evidence>
<accession>A0A4R5DJD6</accession>
<dbReference type="OrthoDB" id="5193435at2"/>
<dbReference type="RefSeq" id="WP_131892130.1">
    <property type="nucleotide sequence ID" value="NZ_SMKZ01000005.1"/>
</dbReference>
<name>A0A4R5DJD6_9ACTN</name>
<comment type="caution">
    <text evidence="1">The sequence shown here is derived from an EMBL/GenBank/DDBJ whole genome shotgun (WGS) entry which is preliminary data.</text>
</comment>